<dbReference type="Pfam" id="PF13499">
    <property type="entry name" value="EF-hand_7"/>
    <property type="match status" value="1"/>
</dbReference>
<dbReference type="GO" id="GO:0005509">
    <property type="term" value="F:calcium ion binding"/>
    <property type="evidence" value="ECO:0007669"/>
    <property type="project" value="InterPro"/>
</dbReference>
<dbReference type="GO" id="GO:0016460">
    <property type="term" value="C:myosin II complex"/>
    <property type="evidence" value="ECO:0007669"/>
    <property type="project" value="TreeGrafter"/>
</dbReference>
<evidence type="ECO:0000313" key="8">
    <source>
        <dbReference type="Proteomes" id="UP000039865"/>
    </source>
</evidence>
<name>A0A077ZWJ4_STYLE</name>
<dbReference type="CDD" id="cd00051">
    <property type="entry name" value="EFh"/>
    <property type="match status" value="1"/>
</dbReference>
<keyword evidence="8" id="KW-1185">Reference proteome</keyword>
<feature type="compositionally biased region" description="Low complexity" evidence="5">
    <location>
        <begin position="1"/>
        <end position="26"/>
    </location>
</feature>
<feature type="compositionally biased region" description="Basic and acidic residues" evidence="5">
    <location>
        <begin position="29"/>
        <end position="38"/>
    </location>
</feature>
<organism evidence="7 8">
    <name type="scientific">Stylonychia lemnae</name>
    <name type="common">Ciliate</name>
    <dbReference type="NCBI Taxonomy" id="5949"/>
    <lineage>
        <taxon>Eukaryota</taxon>
        <taxon>Sar</taxon>
        <taxon>Alveolata</taxon>
        <taxon>Ciliophora</taxon>
        <taxon>Intramacronucleata</taxon>
        <taxon>Spirotrichea</taxon>
        <taxon>Stichotrichia</taxon>
        <taxon>Sporadotrichida</taxon>
        <taxon>Oxytrichidae</taxon>
        <taxon>Stylonychinae</taxon>
        <taxon>Stylonychia</taxon>
    </lineage>
</organism>
<keyword evidence="2" id="KW-0479">Metal-binding</keyword>
<keyword evidence="4" id="KW-0007">Acetylation</keyword>
<proteinExistence type="predicted"/>
<evidence type="ECO:0000256" key="4">
    <source>
        <dbReference type="ARBA" id="ARBA00022990"/>
    </source>
</evidence>
<dbReference type="FunFam" id="1.10.238.10:FF:000001">
    <property type="entry name" value="Calmodulin 1"/>
    <property type="match status" value="1"/>
</dbReference>
<reference evidence="7 8" key="1">
    <citation type="submission" date="2014-06" db="EMBL/GenBank/DDBJ databases">
        <authorList>
            <person name="Swart Estienne"/>
        </authorList>
    </citation>
    <scope>NUCLEOTIDE SEQUENCE [LARGE SCALE GENOMIC DNA]</scope>
    <source>
        <strain evidence="7 8">130c</strain>
    </source>
</reference>
<dbReference type="InterPro" id="IPR002048">
    <property type="entry name" value="EF_hand_dom"/>
</dbReference>
<accession>A0A077ZWJ4</accession>
<evidence type="ECO:0000256" key="1">
    <source>
        <dbReference type="ARBA" id="ARBA00020786"/>
    </source>
</evidence>
<protein>
    <recommendedName>
        <fullName evidence="1">Calmodulin</fullName>
    </recommendedName>
</protein>
<sequence length="224" mass="25544">MDGDQDNNNQDPGQQMDAAQNDGQDQQQDDNRPGEMQKESSMMGGQNPTMGLIQGGSVQQNDLHFIGEEGNEEKKDVIPPETLEDMQNIWSVFDLERKDQVSVVELRTIMRALDIDPSEDELEMITKQIDPDYIGFFTFAKLREVMEEKLKDVDTVEDLMEQLKKLDRDKDGKIPNPEFKQFLMNMGSKMNLEQAEDFMKEADPKGDGAVDIEELAIRLCPPKK</sequence>
<evidence type="ECO:0000256" key="2">
    <source>
        <dbReference type="ARBA" id="ARBA00022723"/>
    </source>
</evidence>
<dbReference type="InterPro" id="IPR011992">
    <property type="entry name" value="EF-hand-dom_pair"/>
</dbReference>
<evidence type="ECO:0000313" key="7">
    <source>
        <dbReference type="EMBL" id="CDW72821.1"/>
    </source>
</evidence>
<feature type="domain" description="EF-hand" evidence="6">
    <location>
        <begin position="81"/>
        <end position="116"/>
    </location>
</feature>
<gene>
    <name evidence="7" type="primary">Contig2329.g2510</name>
    <name evidence="7" type="ORF">STYLEM_1786</name>
</gene>
<dbReference type="PANTHER" id="PTHR23048">
    <property type="entry name" value="MYOSIN LIGHT CHAIN 1, 3"/>
    <property type="match status" value="1"/>
</dbReference>
<dbReference type="OrthoDB" id="429467at2759"/>
<dbReference type="Proteomes" id="UP000039865">
    <property type="component" value="Unassembled WGS sequence"/>
</dbReference>
<dbReference type="EMBL" id="CCKQ01001698">
    <property type="protein sequence ID" value="CDW72821.1"/>
    <property type="molecule type" value="Genomic_DNA"/>
</dbReference>
<dbReference type="InterPro" id="IPR050230">
    <property type="entry name" value="CALM/Myosin/TropC-like"/>
</dbReference>
<dbReference type="AlphaFoldDB" id="A0A077ZWJ4"/>
<feature type="region of interest" description="Disordered" evidence="5">
    <location>
        <begin position="1"/>
        <end position="55"/>
    </location>
</feature>
<feature type="compositionally biased region" description="Polar residues" evidence="5">
    <location>
        <begin position="39"/>
        <end position="49"/>
    </location>
</feature>
<dbReference type="SUPFAM" id="SSF47473">
    <property type="entry name" value="EF-hand"/>
    <property type="match status" value="1"/>
</dbReference>
<dbReference type="SMART" id="SM00054">
    <property type="entry name" value="EFh"/>
    <property type="match status" value="2"/>
</dbReference>
<dbReference type="PANTHER" id="PTHR23048:SF0">
    <property type="entry name" value="CALMODULIN LIKE 3"/>
    <property type="match status" value="1"/>
</dbReference>
<evidence type="ECO:0000256" key="3">
    <source>
        <dbReference type="ARBA" id="ARBA00022737"/>
    </source>
</evidence>
<dbReference type="Gene3D" id="1.10.238.10">
    <property type="entry name" value="EF-hand"/>
    <property type="match status" value="1"/>
</dbReference>
<evidence type="ECO:0000256" key="5">
    <source>
        <dbReference type="SAM" id="MobiDB-lite"/>
    </source>
</evidence>
<feature type="domain" description="EF-hand" evidence="6">
    <location>
        <begin position="154"/>
        <end position="189"/>
    </location>
</feature>
<dbReference type="PROSITE" id="PS50222">
    <property type="entry name" value="EF_HAND_2"/>
    <property type="match status" value="2"/>
</dbReference>
<evidence type="ECO:0000259" key="6">
    <source>
        <dbReference type="PROSITE" id="PS50222"/>
    </source>
</evidence>
<keyword evidence="3" id="KW-0677">Repeat</keyword>
<dbReference type="InParanoid" id="A0A077ZWJ4"/>